<dbReference type="EMBL" id="AP019860">
    <property type="protein sequence ID" value="BBM88161.1"/>
    <property type="molecule type" value="Genomic_DNA"/>
</dbReference>
<dbReference type="GO" id="GO:0004582">
    <property type="term" value="F:dolichyl-phosphate beta-D-mannosyltransferase activity"/>
    <property type="evidence" value="ECO:0007669"/>
    <property type="project" value="InterPro"/>
</dbReference>
<evidence type="ECO:0000313" key="6">
    <source>
        <dbReference type="Proteomes" id="UP000326354"/>
    </source>
</evidence>
<dbReference type="CDD" id="cd06442">
    <property type="entry name" value="DPM1_like"/>
    <property type="match status" value="1"/>
</dbReference>
<dbReference type="InterPro" id="IPR029044">
    <property type="entry name" value="Nucleotide-diphossugar_trans"/>
</dbReference>
<dbReference type="KEGG" id="uam:UABAM_06577"/>
<keyword evidence="3 5" id="KW-0808">Transferase</keyword>
<dbReference type="InterPro" id="IPR039528">
    <property type="entry name" value="DPM1-like"/>
</dbReference>
<dbReference type="GO" id="GO:0009247">
    <property type="term" value="P:glycolipid biosynthetic process"/>
    <property type="evidence" value="ECO:0007669"/>
    <property type="project" value="TreeGrafter"/>
</dbReference>
<evidence type="ECO:0000256" key="2">
    <source>
        <dbReference type="ARBA" id="ARBA00022676"/>
    </source>
</evidence>
<keyword evidence="6" id="KW-1185">Reference proteome</keyword>
<dbReference type="FunFam" id="3.90.550.10:FF:000122">
    <property type="entry name" value="Dolichol-phosphate mannosyltransferase subunit 1"/>
    <property type="match status" value="1"/>
</dbReference>
<dbReference type="RefSeq" id="WP_151972394.1">
    <property type="nucleotide sequence ID" value="NZ_AP019860.1"/>
</dbReference>
<dbReference type="AlphaFoldDB" id="A0A5S9IVA6"/>
<organism evidence="5 6">
    <name type="scientific">Uabimicrobium amorphum</name>
    <dbReference type="NCBI Taxonomy" id="2596890"/>
    <lineage>
        <taxon>Bacteria</taxon>
        <taxon>Pseudomonadati</taxon>
        <taxon>Planctomycetota</taxon>
        <taxon>Candidatus Uabimicrobiia</taxon>
        <taxon>Candidatus Uabimicrobiales</taxon>
        <taxon>Candidatus Uabimicrobiaceae</taxon>
        <taxon>Candidatus Uabimicrobium</taxon>
    </lineage>
</organism>
<reference evidence="5 6" key="1">
    <citation type="submission" date="2019-08" db="EMBL/GenBank/DDBJ databases">
        <title>Complete genome sequence of Candidatus Uab amorphum.</title>
        <authorList>
            <person name="Shiratori T."/>
            <person name="Suzuki S."/>
            <person name="Kakizawa Y."/>
            <person name="Ishida K."/>
        </authorList>
    </citation>
    <scope>NUCLEOTIDE SEQUENCE [LARGE SCALE GENOMIC DNA]</scope>
    <source>
        <strain evidence="5 6">SRT547</strain>
    </source>
</reference>
<evidence type="ECO:0000256" key="3">
    <source>
        <dbReference type="ARBA" id="ARBA00022679"/>
    </source>
</evidence>
<dbReference type="InterPro" id="IPR001173">
    <property type="entry name" value="Glyco_trans_2-like"/>
</dbReference>
<keyword evidence="2 5" id="KW-0328">Glycosyltransferase</keyword>
<dbReference type="OrthoDB" id="9810303at2"/>
<dbReference type="PANTHER" id="PTHR43398:SF1">
    <property type="entry name" value="DOLICHOL-PHOSPHATE MANNOSYLTRANSFERASE SUBUNIT 1"/>
    <property type="match status" value="1"/>
</dbReference>
<dbReference type="Pfam" id="PF00535">
    <property type="entry name" value="Glycos_transf_2"/>
    <property type="match status" value="1"/>
</dbReference>
<evidence type="ECO:0000259" key="4">
    <source>
        <dbReference type="Pfam" id="PF00535"/>
    </source>
</evidence>
<gene>
    <name evidence="5" type="ORF">UABAM_06577</name>
</gene>
<proteinExistence type="inferred from homology"/>
<accession>A0A5S9IVA6</accession>
<evidence type="ECO:0000313" key="5">
    <source>
        <dbReference type="EMBL" id="BBM88161.1"/>
    </source>
</evidence>
<evidence type="ECO:0000256" key="1">
    <source>
        <dbReference type="ARBA" id="ARBA00006739"/>
    </source>
</evidence>
<name>A0A5S9IVA6_UABAM</name>
<protein>
    <submittedName>
        <fullName evidence="5">Dolichol-phosphate mannosyltransferase</fullName>
    </submittedName>
</protein>
<dbReference type="SUPFAM" id="SSF53448">
    <property type="entry name" value="Nucleotide-diphospho-sugar transferases"/>
    <property type="match status" value="1"/>
</dbReference>
<dbReference type="Proteomes" id="UP000326354">
    <property type="component" value="Chromosome"/>
</dbReference>
<dbReference type="Gene3D" id="3.90.550.10">
    <property type="entry name" value="Spore Coat Polysaccharide Biosynthesis Protein SpsA, Chain A"/>
    <property type="match status" value="1"/>
</dbReference>
<sequence length="239" mass="27948">MKIVILLPTYNEKDNLPLMVEAICQLKPQIDIFVIDDNSPDGTGKVAENLREKYRNISVIHRKNKEGLGRAYIHGFYEAMAANYDKVITMDCDFSHDPKYLVRMVELSKQYDLVLGSRYVPGGGVDGWSLWRKFISRGGNIYARIFLNLRYKDLTGGFKCYDVKVLRSMNLASLCSQGYTFQVETTYRIHNQGYRIKEFPIVFKDRVYGESKMSFDIAWEAIKILPRLRFYNKREKKYE</sequence>
<comment type="similarity">
    <text evidence="1">Belongs to the glycosyltransferase 2 family.</text>
</comment>
<feature type="domain" description="Glycosyltransferase 2-like" evidence="4">
    <location>
        <begin position="5"/>
        <end position="167"/>
    </location>
</feature>
<dbReference type="PANTHER" id="PTHR43398">
    <property type="entry name" value="DOLICHOL-PHOSPHATE MANNOSYLTRANSFERASE SUBUNIT 1"/>
    <property type="match status" value="1"/>
</dbReference>
<dbReference type="GO" id="GO:0016020">
    <property type="term" value="C:membrane"/>
    <property type="evidence" value="ECO:0007669"/>
    <property type="project" value="GOC"/>
</dbReference>